<evidence type="ECO:0000313" key="2">
    <source>
        <dbReference type="EMBL" id="KAK9939729.1"/>
    </source>
</evidence>
<organism evidence="2 3">
    <name type="scientific">Rubus argutus</name>
    <name type="common">Southern blackberry</name>
    <dbReference type="NCBI Taxonomy" id="59490"/>
    <lineage>
        <taxon>Eukaryota</taxon>
        <taxon>Viridiplantae</taxon>
        <taxon>Streptophyta</taxon>
        <taxon>Embryophyta</taxon>
        <taxon>Tracheophyta</taxon>
        <taxon>Spermatophyta</taxon>
        <taxon>Magnoliopsida</taxon>
        <taxon>eudicotyledons</taxon>
        <taxon>Gunneridae</taxon>
        <taxon>Pentapetalae</taxon>
        <taxon>rosids</taxon>
        <taxon>fabids</taxon>
        <taxon>Rosales</taxon>
        <taxon>Rosaceae</taxon>
        <taxon>Rosoideae</taxon>
        <taxon>Rosoideae incertae sedis</taxon>
        <taxon>Rubus</taxon>
    </lineage>
</organism>
<comment type="caution">
    <text evidence="2">The sequence shown here is derived from an EMBL/GenBank/DDBJ whole genome shotgun (WGS) entry which is preliminary data.</text>
</comment>
<protein>
    <submittedName>
        <fullName evidence="2">Uncharacterized protein</fullName>
    </submittedName>
</protein>
<accession>A0AAW1XT13</accession>
<feature type="compositionally biased region" description="Polar residues" evidence="1">
    <location>
        <begin position="56"/>
        <end position="74"/>
    </location>
</feature>
<feature type="region of interest" description="Disordered" evidence="1">
    <location>
        <begin position="39"/>
        <end position="74"/>
    </location>
</feature>
<sequence length="206" mass="21851">MASCMSSTSGDEGCGGMLRVVEVDQSSSLDFPLSRVDGPAVAENSSCHSADIGDPQNGSSGYQRNSSVHDPSSSDFQKVAVGAFKSPSKDPSSGAEGCRLKKRAIEAIPICHVFPLDKLRWKIEKSGSFFVRSAVSSLPFSLSSFSFLEVIVVVSYYMPISMAVDLAVKLSPQDQAFSLAGGSQCVSYKIQPTSSSYSFISNVSSM</sequence>
<name>A0AAW1XT13_RUBAR</name>
<dbReference type="Proteomes" id="UP001457282">
    <property type="component" value="Unassembled WGS sequence"/>
</dbReference>
<keyword evidence="3" id="KW-1185">Reference proteome</keyword>
<dbReference type="EMBL" id="JBEDUW010000003">
    <property type="protein sequence ID" value="KAK9939729.1"/>
    <property type="molecule type" value="Genomic_DNA"/>
</dbReference>
<evidence type="ECO:0000256" key="1">
    <source>
        <dbReference type="SAM" id="MobiDB-lite"/>
    </source>
</evidence>
<proteinExistence type="predicted"/>
<dbReference type="AlphaFoldDB" id="A0AAW1XT13"/>
<gene>
    <name evidence="2" type="ORF">M0R45_016418</name>
</gene>
<evidence type="ECO:0000313" key="3">
    <source>
        <dbReference type="Proteomes" id="UP001457282"/>
    </source>
</evidence>
<reference evidence="2 3" key="1">
    <citation type="journal article" date="2023" name="G3 (Bethesda)">
        <title>A chromosome-length genome assembly and annotation of blackberry (Rubus argutus, cv. 'Hillquist').</title>
        <authorList>
            <person name="Bruna T."/>
            <person name="Aryal R."/>
            <person name="Dudchenko O."/>
            <person name="Sargent D.J."/>
            <person name="Mead D."/>
            <person name="Buti M."/>
            <person name="Cavallini A."/>
            <person name="Hytonen T."/>
            <person name="Andres J."/>
            <person name="Pham M."/>
            <person name="Weisz D."/>
            <person name="Mascagni F."/>
            <person name="Usai G."/>
            <person name="Natali L."/>
            <person name="Bassil N."/>
            <person name="Fernandez G.E."/>
            <person name="Lomsadze A."/>
            <person name="Armour M."/>
            <person name="Olukolu B."/>
            <person name="Poorten T."/>
            <person name="Britton C."/>
            <person name="Davik J."/>
            <person name="Ashrafi H."/>
            <person name="Aiden E.L."/>
            <person name="Borodovsky M."/>
            <person name="Worthington M."/>
        </authorList>
    </citation>
    <scope>NUCLEOTIDE SEQUENCE [LARGE SCALE GENOMIC DNA]</scope>
    <source>
        <strain evidence="2">PI 553951</strain>
    </source>
</reference>